<dbReference type="Proteomes" id="UP000192085">
    <property type="component" value="Chromosome"/>
</dbReference>
<reference evidence="1 2" key="1">
    <citation type="journal article" date="2017" name="BMC Genomics">
        <title>Comparative and functional genomics of the Lactococcus lactis taxon; insights into evolution and niche adaptation.</title>
        <authorList>
            <person name="Kelleher P."/>
            <person name="Bottacini F."/>
            <person name="Mahony J."/>
            <person name="Kilcawley K.N."/>
            <person name="van Sinderen D."/>
        </authorList>
    </citation>
    <scope>NUCLEOTIDE SEQUENCE [LARGE SCALE GENOMIC DNA]</scope>
    <source>
        <strain evidence="1 2">275</strain>
    </source>
</reference>
<name>A0A1V0NG16_LACLL</name>
<evidence type="ECO:0000313" key="2">
    <source>
        <dbReference type="Proteomes" id="UP000192085"/>
    </source>
</evidence>
<evidence type="ECO:0000313" key="1">
    <source>
        <dbReference type="EMBL" id="ARD98884.1"/>
    </source>
</evidence>
<dbReference type="AlphaFoldDB" id="A0A1V0NG16"/>
<sequence length="240" mass="28239">MEKNMMQNIIGSNYTENPVLNYLNYWIQGDETYPNFIDKDEWRKKYEVDVNWLDGDLHADTLLSFGGPLMMAVNVLKDNKKYPSNFYKNNKYGNPSKFIQIISNDINNILPRGNKLVEEIYKFSEVACNRENVIRLPNRCMQKRGLSPYFDQMPKFLYECFSGGAFSSNFKDDENFKKWINEESLECFFVDGIISKNTIKPLLSKLKPSDSAWLIEEDDLLELFQNYNELLLLRKQLLNI</sequence>
<organism evidence="1 2">
    <name type="scientific">Lactococcus lactis subsp. lactis</name>
    <name type="common">Streptococcus lactis</name>
    <dbReference type="NCBI Taxonomy" id="1360"/>
    <lineage>
        <taxon>Bacteria</taxon>
        <taxon>Bacillati</taxon>
        <taxon>Bacillota</taxon>
        <taxon>Bacilli</taxon>
        <taxon>Lactobacillales</taxon>
        <taxon>Streptococcaceae</taxon>
        <taxon>Lactococcus</taxon>
    </lineage>
</organism>
<dbReference type="EMBL" id="CP015897">
    <property type="protein sequence ID" value="ARD98884.1"/>
    <property type="molecule type" value="Genomic_DNA"/>
</dbReference>
<protein>
    <submittedName>
        <fullName evidence="1">Prophage protein</fullName>
    </submittedName>
</protein>
<accession>A0A1V0NG16</accession>
<proteinExistence type="predicted"/>
<dbReference type="RefSeq" id="WP_153040029.1">
    <property type="nucleotide sequence ID" value="NZ_CP015897.1"/>
</dbReference>
<gene>
    <name evidence="1" type="ORF">LL275_1254</name>
</gene>